<evidence type="ECO:0000313" key="13">
    <source>
        <dbReference type="EMBL" id="TRW15367.1"/>
    </source>
</evidence>
<dbReference type="PIRSF" id="PIRSF000017">
    <property type="entry name" value="RC_cytochrome"/>
    <property type="match status" value="1"/>
</dbReference>
<evidence type="ECO:0000313" key="14">
    <source>
        <dbReference type="Proteomes" id="UP000317894"/>
    </source>
</evidence>
<feature type="binding site" description="axial binding residue" evidence="11">
    <location>
        <position position="68"/>
    </location>
    <ligand>
        <name>heme</name>
        <dbReference type="ChEBI" id="CHEBI:30413"/>
        <label>1</label>
    </ligand>
    <ligandPart>
        <name>Fe</name>
        <dbReference type="ChEBI" id="CHEBI:18248"/>
    </ligandPart>
</feature>
<evidence type="ECO:0000256" key="9">
    <source>
        <dbReference type="PIRNR" id="PIRNR000017"/>
    </source>
</evidence>
<feature type="compositionally biased region" description="Low complexity" evidence="12">
    <location>
        <begin position="320"/>
        <end position="331"/>
    </location>
</feature>
<dbReference type="GO" id="GO:0009055">
    <property type="term" value="F:electron transfer activity"/>
    <property type="evidence" value="ECO:0007669"/>
    <property type="project" value="InterPro"/>
</dbReference>
<feature type="binding site" description="covalent" evidence="10">
    <location>
        <position position="85"/>
    </location>
    <ligand>
        <name>heme</name>
        <dbReference type="ChEBI" id="CHEBI:30413"/>
        <label>1</label>
    </ligand>
</feature>
<keyword evidence="9" id="KW-0674">Reaction center</keyword>
<accession>A0A552UAX4</accession>
<dbReference type="GO" id="GO:0020037">
    <property type="term" value="F:heme binding"/>
    <property type="evidence" value="ECO:0007669"/>
    <property type="project" value="InterPro"/>
</dbReference>
<comment type="function">
    <text evidence="1 9">The reaction center of purple bacteria contains a tightly bound cytochrome molecule which re-reduces the photo oxidized primary electron donor.</text>
</comment>
<keyword evidence="5 9" id="KW-0349">Heme</keyword>
<proteinExistence type="predicted"/>
<feature type="binding site" description="covalent" evidence="10">
    <location>
        <position position="286"/>
    </location>
    <ligand>
        <name>heme</name>
        <dbReference type="ChEBI" id="CHEBI:30413"/>
        <label>4</label>
    </ligand>
</feature>
<evidence type="ECO:0000256" key="6">
    <source>
        <dbReference type="ARBA" id="ARBA00022723"/>
    </source>
</evidence>
<evidence type="ECO:0000256" key="8">
    <source>
        <dbReference type="ARBA" id="ARBA00023004"/>
    </source>
</evidence>
<dbReference type="GO" id="GO:0019684">
    <property type="term" value="P:photosynthesis, light reaction"/>
    <property type="evidence" value="ECO:0007669"/>
    <property type="project" value="InterPro"/>
</dbReference>
<name>A0A552UAX4_9SPHN</name>
<keyword evidence="7 9" id="KW-0249">Electron transport</keyword>
<feature type="compositionally biased region" description="Low complexity" evidence="12">
    <location>
        <begin position="339"/>
        <end position="353"/>
    </location>
</feature>
<evidence type="ECO:0000256" key="5">
    <source>
        <dbReference type="ARBA" id="ARBA00022617"/>
    </source>
</evidence>
<dbReference type="AlphaFoldDB" id="A0A552UAX4"/>
<dbReference type="InterPro" id="IPR036280">
    <property type="entry name" value="Multihaem_cyt_sf"/>
</dbReference>
<feature type="binding site" description="covalent" evidence="10">
    <location>
        <position position="229"/>
    </location>
    <ligand>
        <name>heme</name>
        <dbReference type="ChEBI" id="CHEBI:30413"/>
        <label>3</label>
    </ligand>
</feature>
<dbReference type="InterPro" id="IPR023119">
    <property type="entry name" value="Multihaem_cyt_PRC_cyt_su-like"/>
</dbReference>
<dbReference type="GO" id="GO:0005506">
    <property type="term" value="F:iron ion binding"/>
    <property type="evidence" value="ECO:0007669"/>
    <property type="project" value="InterPro"/>
</dbReference>
<dbReference type="OrthoDB" id="9813732at2"/>
<evidence type="ECO:0000256" key="4">
    <source>
        <dbReference type="ARBA" id="ARBA00022531"/>
    </source>
</evidence>
<feature type="binding site" description="axial binding residue" evidence="11">
    <location>
        <position position="290"/>
    </location>
    <ligand>
        <name>heme</name>
        <dbReference type="ChEBI" id="CHEBI:30413"/>
        <label>4</label>
    </ligand>
    <ligandPart>
        <name>Fe</name>
        <dbReference type="ChEBI" id="CHEBI:18248"/>
    </ligandPart>
</feature>
<feature type="binding site" description="covalent" evidence="10">
    <location>
        <position position="130"/>
    </location>
    <ligand>
        <name>heme</name>
        <dbReference type="ChEBI" id="CHEBI:30413"/>
        <label>2</label>
    </ligand>
</feature>
<dbReference type="SUPFAM" id="SSF48695">
    <property type="entry name" value="Multiheme cytochromes"/>
    <property type="match status" value="1"/>
</dbReference>
<feature type="binding site" description="axial binding residue" evidence="11">
    <location>
        <position position="108"/>
    </location>
    <ligand>
        <name>heme</name>
        <dbReference type="ChEBI" id="CHEBI:30413"/>
        <label>2</label>
    </ligand>
    <ligandPart>
        <name>Fe</name>
        <dbReference type="ChEBI" id="CHEBI:18248"/>
    </ligandPart>
</feature>
<feature type="binding site" description="axial binding residue" evidence="11">
    <location>
        <position position="134"/>
    </location>
    <ligand>
        <name>heme</name>
        <dbReference type="ChEBI" id="CHEBI:30413"/>
        <label>2</label>
    </ligand>
    <ligandPart>
        <name>Fe</name>
        <dbReference type="ChEBI" id="CHEBI:18248"/>
    </ligandPart>
</feature>
<protein>
    <recommendedName>
        <fullName evidence="2 9">Photosynthetic reaction center cytochrome c subunit</fullName>
    </recommendedName>
</protein>
<keyword evidence="8 9" id="KW-0408">Iron</keyword>
<dbReference type="GO" id="GO:0030077">
    <property type="term" value="C:plasma membrane light-harvesting complex"/>
    <property type="evidence" value="ECO:0007669"/>
    <property type="project" value="InterPro"/>
</dbReference>
<feature type="binding site" description="axial binding residue" evidence="11">
    <location>
        <position position="89"/>
    </location>
    <ligand>
        <name>heme</name>
        <dbReference type="ChEBI" id="CHEBI:30413"/>
        <label>1</label>
    </ligand>
    <ligandPart>
        <name>Fe</name>
        <dbReference type="ChEBI" id="CHEBI:18248"/>
    </ligandPart>
</feature>
<evidence type="ECO:0000256" key="12">
    <source>
        <dbReference type="SAM" id="MobiDB-lite"/>
    </source>
</evidence>
<evidence type="ECO:0000256" key="7">
    <source>
        <dbReference type="ARBA" id="ARBA00022982"/>
    </source>
</evidence>
<dbReference type="NCBIfam" id="NF040706">
    <property type="entry name" value="photo_cyt_PufC"/>
    <property type="match status" value="1"/>
</dbReference>
<feature type="binding site" description="axial binding residue" evidence="11">
    <location>
        <position position="230"/>
    </location>
    <ligand>
        <name>heme</name>
        <dbReference type="ChEBI" id="CHEBI:30413"/>
        <label>3</label>
    </ligand>
    <ligandPart>
        <name>Fe</name>
        <dbReference type="ChEBI" id="CHEBI:18248"/>
    </ligandPart>
</feature>
<feature type="binding site" description="covalent" evidence="10">
    <location>
        <position position="88"/>
    </location>
    <ligand>
        <name>heme</name>
        <dbReference type="ChEBI" id="CHEBI:30413"/>
        <label>1</label>
    </ligand>
</feature>
<feature type="binding site" description="covalent" evidence="10">
    <location>
        <position position="226"/>
    </location>
    <ligand>
        <name>heme</name>
        <dbReference type="ChEBI" id="CHEBI:30413"/>
        <label>3</label>
    </ligand>
</feature>
<dbReference type="Pfam" id="PF02276">
    <property type="entry name" value="CytoC_RC"/>
    <property type="match status" value="1"/>
</dbReference>
<feature type="binding site" description="axial binding residue" evidence="11">
    <location>
        <position position="122"/>
    </location>
    <ligand>
        <name>heme</name>
        <dbReference type="ChEBI" id="CHEBI:30413"/>
        <label>4</label>
    </ligand>
    <ligandPart>
        <name>Fe</name>
        <dbReference type="ChEBI" id="CHEBI:18248"/>
    </ligandPart>
</feature>
<sequence>MKEWTQTGYRGAALEQITDVSSKVKQGAIPPTPYPLDASMREGERANVTYQNVQVLGDLSTEEFNHLMASMNTWIAPGDGETQGCNYCHNPENMASDEKYTKIVARKMIQMTRNINANWTSHVQQTGVTCWTCHRGNAVPVNNWSNVSNGKPGLRGNKFGQNTPDPTVGYASLPTGMFANYLQGTQNIRVASDKALASPDHVVSIKNTEQTYGLMMHLSQSLGVNCTYCHNSQSFRAWNLSRAQRNTAWYGIRMVRDANDEYIETLTNVFPANRKGPAGDPLKVNCATCHQGQAKPLGGVSMLPEHPQLRGPVGAVTAAATPPDANATTEAFNKPATMATAGPASNTAAAGDAGMKDAEK</sequence>
<evidence type="ECO:0000256" key="2">
    <source>
        <dbReference type="ARBA" id="ARBA00015978"/>
    </source>
</evidence>
<evidence type="ECO:0000256" key="1">
    <source>
        <dbReference type="ARBA" id="ARBA00003196"/>
    </source>
</evidence>
<organism evidence="13 14">
    <name type="scientific">Glacieibacterium frigidum</name>
    <dbReference type="NCBI Taxonomy" id="2593303"/>
    <lineage>
        <taxon>Bacteria</taxon>
        <taxon>Pseudomonadati</taxon>
        <taxon>Pseudomonadota</taxon>
        <taxon>Alphaproteobacteria</taxon>
        <taxon>Sphingomonadales</taxon>
        <taxon>Sphingosinicellaceae</taxon>
        <taxon>Glacieibacterium</taxon>
    </lineage>
</organism>
<feature type="region of interest" description="Disordered" evidence="12">
    <location>
        <begin position="320"/>
        <end position="360"/>
    </location>
</feature>
<dbReference type="CDD" id="cd09224">
    <property type="entry name" value="CytoC_RC"/>
    <property type="match status" value="1"/>
</dbReference>
<reference evidence="13 14" key="1">
    <citation type="submission" date="2019-07" db="EMBL/GenBank/DDBJ databases">
        <title>Novel species isolated from glacier.</title>
        <authorList>
            <person name="Liu Q."/>
            <person name="Xin Y.-H."/>
        </authorList>
    </citation>
    <scope>NUCLEOTIDE SEQUENCE [LARGE SCALE GENOMIC DNA]</scope>
    <source>
        <strain evidence="13 14">LB1R16</strain>
    </source>
</reference>
<keyword evidence="3 9" id="KW-0813">Transport</keyword>
<evidence type="ECO:0000256" key="3">
    <source>
        <dbReference type="ARBA" id="ARBA00022448"/>
    </source>
</evidence>
<keyword evidence="14" id="KW-1185">Reference proteome</keyword>
<evidence type="ECO:0000256" key="10">
    <source>
        <dbReference type="PIRSR" id="PIRSR000017-1"/>
    </source>
</evidence>
<dbReference type="Gene3D" id="1.10.468.10">
    <property type="entry name" value="Photosynthetic Reaction Center, subunit C, domain 2"/>
    <property type="match status" value="2"/>
</dbReference>
<dbReference type="InterPro" id="IPR003158">
    <property type="entry name" value="Photosyn_RC_cyt_c-su"/>
</dbReference>
<keyword evidence="6 9" id="KW-0479">Metal-binding</keyword>
<feature type="binding site" description="covalent" evidence="10">
    <location>
        <position position="289"/>
    </location>
    <ligand>
        <name>heme</name>
        <dbReference type="ChEBI" id="CHEBI:30413"/>
        <label>4</label>
    </ligand>
</feature>
<feature type="binding site" description="axial binding residue" evidence="11">
    <location>
        <position position="215"/>
    </location>
    <ligand>
        <name>heme</name>
        <dbReference type="ChEBI" id="CHEBI:30413"/>
        <label>3</label>
    </ligand>
    <ligandPart>
        <name>Fe</name>
        <dbReference type="ChEBI" id="CHEBI:18248"/>
    </ligandPart>
</feature>
<comment type="PTM">
    <text evidence="9 10">Binds 4 heme groups per subunit.</text>
</comment>
<evidence type="ECO:0000256" key="11">
    <source>
        <dbReference type="PIRSR" id="PIRSR000017-2"/>
    </source>
</evidence>
<comment type="caution">
    <text evidence="13">The sequence shown here is derived from an EMBL/GenBank/DDBJ whole genome shotgun (WGS) entry which is preliminary data.</text>
</comment>
<gene>
    <name evidence="13" type="ORF">FMM06_16385</name>
</gene>
<feature type="binding site" description="covalent" evidence="10">
    <location>
        <position position="133"/>
    </location>
    <ligand>
        <name>heme</name>
        <dbReference type="ChEBI" id="CHEBI:30413"/>
        <label>2</label>
    </ligand>
</feature>
<keyword evidence="4 9" id="KW-0602">Photosynthesis</keyword>
<dbReference type="Proteomes" id="UP000317894">
    <property type="component" value="Unassembled WGS sequence"/>
</dbReference>
<dbReference type="EMBL" id="VJWA01000002">
    <property type="protein sequence ID" value="TRW15367.1"/>
    <property type="molecule type" value="Genomic_DNA"/>
</dbReference>